<dbReference type="InterPro" id="IPR001854">
    <property type="entry name" value="Ribosomal_uL29"/>
</dbReference>
<dbReference type="GO" id="GO:0005509">
    <property type="term" value="F:calcium ion binding"/>
    <property type="evidence" value="ECO:0007669"/>
    <property type="project" value="TreeGrafter"/>
</dbReference>
<protein>
    <recommendedName>
        <fullName evidence="5">TCTP domain-containing protein</fullName>
    </recommendedName>
</protein>
<evidence type="ECO:0000256" key="3">
    <source>
        <dbReference type="ARBA" id="ARBA00023274"/>
    </source>
</evidence>
<dbReference type="GO" id="GO:0006412">
    <property type="term" value="P:translation"/>
    <property type="evidence" value="ECO:0007669"/>
    <property type="project" value="InterPro"/>
</dbReference>
<evidence type="ECO:0000313" key="6">
    <source>
        <dbReference type="EMBL" id="PWA48996.1"/>
    </source>
</evidence>
<dbReference type="PROSITE" id="PS51797">
    <property type="entry name" value="TCTP_3"/>
    <property type="match status" value="1"/>
</dbReference>
<accession>A0A2U1LJ25</accession>
<keyword evidence="3" id="KW-0687">Ribonucleoprotein</keyword>
<evidence type="ECO:0000256" key="2">
    <source>
        <dbReference type="ARBA" id="ARBA00022980"/>
    </source>
</evidence>
<dbReference type="PANTHER" id="PTHR11991:SF0">
    <property type="entry name" value="TRANSLATIONALLY-CONTROLLED TUMOR PROTEIN"/>
    <property type="match status" value="1"/>
</dbReference>
<dbReference type="AlphaFoldDB" id="A0A2U1LJ25"/>
<dbReference type="Gene3D" id="1.10.287.310">
    <property type="match status" value="1"/>
</dbReference>
<evidence type="ECO:0000256" key="1">
    <source>
        <dbReference type="ARBA" id="ARBA00009254"/>
    </source>
</evidence>
<dbReference type="GO" id="GO:0005737">
    <property type="term" value="C:cytoplasm"/>
    <property type="evidence" value="ECO:0007669"/>
    <property type="project" value="TreeGrafter"/>
</dbReference>
<keyword evidence="2" id="KW-0689">Ribosomal protein</keyword>
<name>A0A2U1LJ25_ARTAN</name>
<comment type="similarity">
    <text evidence="4">Belongs to the TCTP family.</text>
</comment>
<dbReference type="NCBIfam" id="TIGR00012">
    <property type="entry name" value="L29"/>
    <property type="match status" value="1"/>
</dbReference>
<dbReference type="SUPFAM" id="SSF51316">
    <property type="entry name" value="Mss4-like"/>
    <property type="match status" value="1"/>
</dbReference>
<comment type="caution">
    <text evidence="6">The sequence shown here is derived from an EMBL/GenBank/DDBJ whole genome shotgun (WGS) entry which is preliminary data.</text>
</comment>
<dbReference type="InterPro" id="IPR011057">
    <property type="entry name" value="Mss4-like_sf"/>
</dbReference>
<reference evidence="6 7" key="1">
    <citation type="journal article" date="2018" name="Mol. Plant">
        <title>The genome of Artemisia annua provides insight into the evolution of Asteraceae family and artemisinin biosynthesis.</title>
        <authorList>
            <person name="Shen Q."/>
            <person name="Zhang L."/>
            <person name="Liao Z."/>
            <person name="Wang S."/>
            <person name="Yan T."/>
            <person name="Shi P."/>
            <person name="Liu M."/>
            <person name="Fu X."/>
            <person name="Pan Q."/>
            <person name="Wang Y."/>
            <person name="Lv Z."/>
            <person name="Lu X."/>
            <person name="Zhang F."/>
            <person name="Jiang W."/>
            <person name="Ma Y."/>
            <person name="Chen M."/>
            <person name="Hao X."/>
            <person name="Li L."/>
            <person name="Tang Y."/>
            <person name="Lv G."/>
            <person name="Zhou Y."/>
            <person name="Sun X."/>
            <person name="Brodelius P.E."/>
            <person name="Rose J.K.C."/>
            <person name="Tang K."/>
        </authorList>
    </citation>
    <scope>NUCLEOTIDE SEQUENCE [LARGE SCALE GENOMIC DNA]</scope>
    <source>
        <strain evidence="7">cv. Huhao1</strain>
        <tissue evidence="6">Leaf</tissue>
    </source>
</reference>
<feature type="domain" description="TCTP" evidence="5">
    <location>
        <begin position="178"/>
        <end position="324"/>
    </location>
</feature>
<organism evidence="6 7">
    <name type="scientific">Artemisia annua</name>
    <name type="common">Sweet wormwood</name>
    <dbReference type="NCBI Taxonomy" id="35608"/>
    <lineage>
        <taxon>Eukaryota</taxon>
        <taxon>Viridiplantae</taxon>
        <taxon>Streptophyta</taxon>
        <taxon>Embryophyta</taxon>
        <taxon>Tracheophyta</taxon>
        <taxon>Spermatophyta</taxon>
        <taxon>Magnoliopsida</taxon>
        <taxon>eudicotyledons</taxon>
        <taxon>Gunneridae</taxon>
        <taxon>Pentapetalae</taxon>
        <taxon>asterids</taxon>
        <taxon>campanulids</taxon>
        <taxon>Asterales</taxon>
        <taxon>Asteraceae</taxon>
        <taxon>Asteroideae</taxon>
        <taxon>Anthemideae</taxon>
        <taxon>Artemisiinae</taxon>
        <taxon>Artemisia</taxon>
    </lineage>
</organism>
<dbReference type="Pfam" id="PF00831">
    <property type="entry name" value="Ribosomal_L29"/>
    <property type="match status" value="1"/>
</dbReference>
<dbReference type="GO" id="GO:0003735">
    <property type="term" value="F:structural constituent of ribosome"/>
    <property type="evidence" value="ECO:0007669"/>
    <property type="project" value="InterPro"/>
</dbReference>
<dbReference type="Pfam" id="PF00838">
    <property type="entry name" value="TCTP"/>
    <property type="match status" value="1"/>
</dbReference>
<dbReference type="InterPro" id="IPR018105">
    <property type="entry name" value="Translational_control_tumour_p"/>
</dbReference>
<comment type="similarity">
    <text evidence="1">Belongs to the universal ribosomal protein uL29 family.</text>
</comment>
<dbReference type="InterPro" id="IPR011323">
    <property type="entry name" value="Mss4/transl-control_tumour"/>
</dbReference>
<evidence type="ECO:0000259" key="5">
    <source>
        <dbReference type="PROSITE" id="PS51797"/>
    </source>
</evidence>
<dbReference type="GO" id="GO:0005840">
    <property type="term" value="C:ribosome"/>
    <property type="evidence" value="ECO:0007669"/>
    <property type="project" value="UniProtKB-KW"/>
</dbReference>
<dbReference type="InterPro" id="IPR036049">
    <property type="entry name" value="Ribosomal_uL29_sf"/>
</dbReference>
<dbReference type="PANTHER" id="PTHR11991">
    <property type="entry name" value="TRANSLATIONALLY CONTROLLED TUMOR PROTEIN-RELATED"/>
    <property type="match status" value="1"/>
</dbReference>
<dbReference type="STRING" id="35608.A0A2U1LJ25"/>
<gene>
    <name evidence="6" type="ORF">CTI12_AA485970</name>
</gene>
<evidence type="ECO:0000313" key="7">
    <source>
        <dbReference type="Proteomes" id="UP000245207"/>
    </source>
</evidence>
<keyword evidence="7" id="KW-1185">Reference proteome</keyword>
<dbReference type="Proteomes" id="UP000245207">
    <property type="component" value="Unassembled WGS sequence"/>
</dbReference>
<proteinExistence type="inferred from homology"/>
<dbReference type="GO" id="GO:1990904">
    <property type="term" value="C:ribonucleoprotein complex"/>
    <property type="evidence" value="ECO:0007669"/>
    <property type="project" value="UniProtKB-KW"/>
</dbReference>
<dbReference type="EMBL" id="PKPP01009125">
    <property type="protein sequence ID" value="PWA48996.1"/>
    <property type="molecule type" value="Genomic_DNA"/>
</dbReference>
<dbReference type="OrthoDB" id="528635at2759"/>
<dbReference type="InterPro" id="IPR034737">
    <property type="entry name" value="TCTP"/>
</dbReference>
<dbReference type="Gene3D" id="2.170.150.10">
    <property type="entry name" value="Metal Binding Protein, Guanine Nucleotide Exchange Factor, Chain A"/>
    <property type="match status" value="1"/>
</dbReference>
<dbReference type="SUPFAM" id="SSF46561">
    <property type="entry name" value="Ribosomal protein L29 (L29p)"/>
    <property type="match status" value="1"/>
</dbReference>
<sequence length="324" mass="37032">MARIKVHELRGKSKAYLFSQLKVLKAELALLRVAKVTGGAPNKLSKMRACHYMVARNGSTTSPDINIILPGNGCEGRSYKKIRMYQTCILIGDISNQDLKIRRNRGPVHIAHGKWVQSVLLHLFWSAIRKLFVVLADQILEFLDFTNDLSSRQTTTKNKNLKAEEDKISDAKGQDGKICIDCDNDTSPGTSEVLYKRLKVLILHVRIFSRFEAVRVNRFDVEDKLRKLEPMLLEAVDDQAVKVVDIVDTFRLQEQPPFHKKQFIAYIRKYIKLLTPKLDAEKEEFFKKNVEAATKYLLGKLSDLQFLKSATAAVECSGRWFYAL</sequence>
<evidence type="ECO:0000256" key="4">
    <source>
        <dbReference type="PROSITE-ProRule" id="PRU01133"/>
    </source>
</evidence>